<dbReference type="EMBL" id="JBHSEH010000015">
    <property type="protein sequence ID" value="MFC4426984.1"/>
    <property type="molecule type" value="Genomic_DNA"/>
</dbReference>
<evidence type="ECO:0000313" key="2">
    <source>
        <dbReference type="Proteomes" id="UP001595998"/>
    </source>
</evidence>
<dbReference type="RefSeq" id="WP_380040023.1">
    <property type="nucleotide sequence ID" value="NZ_JBHSEH010000015.1"/>
</dbReference>
<comment type="caution">
    <text evidence="1">The sequence shown here is derived from an EMBL/GenBank/DDBJ whole genome shotgun (WGS) entry which is preliminary data.</text>
</comment>
<protein>
    <submittedName>
        <fullName evidence="1">PxKF domain-containing protein</fullName>
    </submittedName>
</protein>
<proteinExistence type="predicted"/>
<accession>A0ABV8XN12</accession>
<evidence type="ECO:0000313" key="1">
    <source>
        <dbReference type="EMBL" id="MFC4426984.1"/>
    </source>
</evidence>
<keyword evidence="2" id="KW-1185">Reference proteome</keyword>
<organism evidence="1 2">
    <name type="scientific">Deinococcus navajonensis</name>
    <dbReference type="NCBI Taxonomy" id="309884"/>
    <lineage>
        <taxon>Bacteria</taxon>
        <taxon>Thermotogati</taxon>
        <taxon>Deinococcota</taxon>
        <taxon>Deinococci</taxon>
        <taxon>Deinococcales</taxon>
        <taxon>Deinococcaceae</taxon>
        <taxon>Deinococcus</taxon>
    </lineage>
</organism>
<name>A0ABV8XN12_9DEIO</name>
<dbReference type="Proteomes" id="UP001595998">
    <property type="component" value="Unassembled WGS sequence"/>
</dbReference>
<sequence>MIYTKLCATPNAAPIINGPKGEPAGSAITHTATAAKTLYTFNLTVSDEDKGLVPTCVISTGMPDDYRLVPVAAGSFSGSASLPLGTSTFTCTTKDSSNLEGKFSWMVNVVDQTKPTITAAVVSGKLGSNGWYVFDTATNTGDVTVRFTCADQETNLAEGACPADEVVSADTALEGRIIAKTVTDVAGNVSTATNLVIKRDTIAPTISGVADAAPNANGWYNGDVAVTFTCSDSGSGVTGCPITATVQGEGNNLSIARSITDAAGNSASSTISGIKIDRTVPNAALAFNGTAGVEGWYRGLVKVSTTGTDALSDIASCTAEQSFTDETNGTAVSGTCTDKAGNTSNAATGTVKIDNTAPVTELKFDGIAGMEGWYRGLVKVSTKGTDALSQVASCTDEQSFSNETDGTAVSGTCTDKAGNTSNAATGTVKIDNTAPNAALTFNGTAGVEGWYRGLVKVSTTGTDALSDIASCTAEQSFTDETNGTAVSGTCTDKAGNTSDDATGTVKIDNTAPIITGKAVKDPNENGWYNGAVAVTFTCTDALSGINGTCPAGTVSGEGSNLGVTKSIQDKAGNEASASVTGIKIDTTAPTITASRTPAANAQGWNNTSVNVTFTCNDALSGTATCTAPVELGQGAGQSATGTVTDQAGNEATVTVKDINVDLAKPTIDSKLSAAANAAGWFKESVTATFTCADTLSGILNCTAPYTFNEGDNLSTTGTATDRAENTTTVAVNGIKVDLTNPSFTAPFTTLFATSTAGATLEAASLKPTDILSGVASATCRLTGSTAETSALALPIGVSAVTCTVTDNAGRTGTLSGNVTVTFSAIGTDGKTYNLLAPLKNTPADLSLVKLGSTVPLKFLAPSFVGGTPATDLASGLKLFVSYRSNTVINDPSYEVTEVVTGSSIWRYDNGQYIFNLSTKSGYKAGTYDVEVRYNGILIAKSAFNVKP</sequence>
<dbReference type="NCBIfam" id="NF038114">
    <property type="entry name" value="rightmost"/>
    <property type="match status" value="1"/>
</dbReference>
<gene>
    <name evidence="1" type="ORF">ACFOZ9_12260</name>
</gene>
<reference evidence="2" key="1">
    <citation type="journal article" date="2019" name="Int. J. Syst. Evol. Microbiol.">
        <title>The Global Catalogue of Microorganisms (GCM) 10K type strain sequencing project: providing services to taxonomists for standard genome sequencing and annotation.</title>
        <authorList>
            <consortium name="The Broad Institute Genomics Platform"/>
            <consortium name="The Broad Institute Genome Sequencing Center for Infectious Disease"/>
            <person name="Wu L."/>
            <person name="Ma J."/>
        </authorList>
    </citation>
    <scope>NUCLEOTIDE SEQUENCE [LARGE SCALE GENOMIC DNA]</scope>
    <source>
        <strain evidence="2">CCUG 56029</strain>
    </source>
</reference>